<dbReference type="EMBL" id="AVOT02012100">
    <property type="protein sequence ID" value="MBW0493510.1"/>
    <property type="molecule type" value="Genomic_DNA"/>
</dbReference>
<proteinExistence type="predicted"/>
<dbReference type="AlphaFoldDB" id="A0A9Q3H908"/>
<accession>A0A9Q3H908</accession>
<reference evidence="1" key="1">
    <citation type="submission" date="2021-03" db="EMBL/GenBank/DDBJ databases">
        <title>Draft genome sequence of rust myrtle Austropuccinia psidii MF-1, a brazilian biotype.</title>
        <authorList>
            <person name="Quecine M.C."/>
            <person name="Pachon D.M.R."/>
            <person name="Bonatelli M.L."/>
            <person name="Correr F.H."/>
            <person name="Franceschini L.M."/>
            <person name="Leite T.F."/>
            <person name="Margarido G.R.A."/>
            <person name="Almeida C.A."/>
            <person name="Ferrarezi J.A."/>
            <person name="Labate C.A."/>
        </authorList>
    </citation>
    <scope>NUCLEOTIDE SEQUENCE</scope>
    <source>
        <strain evidence="1">MF-1</strain>
    </source>
</reference>
<evidence type="ECO:0000313" key="2">
    <source>
        <dbReference type="Proteomes" id="UP000765509"/>
    </source>
</evidence>
<evidence type="ECO:0000313" key="1">
    <source>
        <dbReference type="EMBL" id="MBW0493510.1"/>
    </source>
</evidence>
<gene>
    <name evidence="1" type="ORF">O181_033225</name>
</gene>
<protein>
    <submittedName>
        <fullName evidence="1">Uncharacterized protein</fullName>
    </submittedName>
</protein>
<organism evidence="1 2">
    <name type="scientific">Austropuccinia psidii MF-1</name>
    <dbReference type="NCBI Taxonomy" id="1389203"/>
    <lineage>
        <taxon>Eukaryota</taxon>
        <taxon>Fungi</taxon>
        <taxon>Dikarya</taxon>
        <taxon>Basidiomycota</taxon>
        <taxon>Pucciniomycotina</taxon>
        <taxon>Pucciniomycetes</taxon>
        <taxon>Pucciniales</taxon>
        <taxon>Sphaerophragmiaceae</taxon>
        <taxon>Austropuccinia</taxon>
    </lineage>
</organism>
<name>A0A9Q3H908_9BASI</name>
<keyword evidence="2" id="KW-1185">Reference proteome</keyword>
<sequence length="111" mass="12086">MTPKQTCAISQHKLMRRVSPASAPPQQLMLVMLSKKHKRNAGLLCNPSDNASRGVPTQDTLVRTPLLLTMIKAFLIRNGLHNPKLEYGHASGQLALSPQLLVCPPPSEATI</sequence>
<comment type="caution">
    <text evidence="1">The sequence shown here is derived from an EMBL/GenBank/DDBJ whole genome shotgun (WGS) entry which is preliminary data.</text>
</comment>
<dbReference type="Proteomes" id="UP000765509">
    <property type="component" value="Unassembled WGS sequence"/>
</dbReference>